<evidence type="ECO:0000256" key="1">
    <source>
        <dbReference type="SAM" id="MobiDB-lite"/>
    </source>
</evidence>
<feature type="compositionally biased region" description="Gly residues" evidence="1">
    <location>
        <begin position="198"/>
        <end position="210"/>
    </location>
</feature>
<evidence type="ECO:0000313" key="3">
    <source>
        <dbReference type="Proteomes" id="UP001064933"/>
    </source>
</evidence>
<evidence type="ECO:0000313" key="2">
    <source>
        <dbReference type="EMBL" id="UXH79092.1"/>
    </source>
</evidence>
<feature type="region of interest" description="Disordered" evidence="1">
    <location>
        <begin position="187"/>
        <end position="223"/>
    </location>
</feature>
<keyword evidence="3" id="KW-1185">Reference proteome</keyword>
<gene>
    <name evidence="2" type="ORF">N4261_03910</name>
</gene>
<dbReference type="Proteomes" id="UP001064933">
    <property type="component" value="Chromosome"/>
</dbReference>
<dbReference type="RefSeq" id="WP_261758911.1">
    <property type="nucleotide sequence ID" value="NZ_CP104562.2"/>
</dbReference>
<sequence length="275" mass="28803">MHVTPPATDPTPPSEGTVAPPPVRYVWWEKTVEYAFVRRVLPAAAAAFPLAGDQETSFGDLLLAQGAECRLIEFKKVKGSIQSEKKKFPEFVLDSTKKTVRAGSFADLLSQTYPTLTSHQAKDAHFFVYGVPNDGGFTLEARCYSSADGAKTIDLNEESDLVRLQSTDAATLRCYLACLDKVRGAQSGGAETTEDGAGDGGGSGSGGGGSIPTADAAAKADSEVPNEDALAPIAESVTFVLVSLSGESSLLTAAEFTAAMLKAKPALARQRGLKP</sequence>
<feature type="compositionally biased region" description="Pro residues" evidence="1">
    <location>
        <begin position="7"/>
        <end position="20"/>
    </location>
</feature>
<accession>A0ABY6B117</accession>
<proteinExistence type="predicted"/>
<protein>
    <submittedName>
        <fullName evidence="2">Uncharacterized protein</fullName>
    </submittedName>
</protein>
<dbReference type="EMBL" id="CP104562">
    <property type="protein sequence ID" value="UXH79092.1"/>
    <property type="molecule type" value="Genomic_DNA"/>
</dbReference>
<name>A0ABY6B117_9BURK</name>
<organism evidence="2 3">
    <name type="scientific">Roseateles amylovorans</name>
    <dbReference type="NCBI Taxonomy" id="2978473"/>
    <lineage>
        <taxon>Bacteria</taxon>
        <taxon>Pseudomonadati</taxon>
        <taxon>Pseudomonadota</taxon>
        <taxon>Betaproteobacteria</taxon>
        <taxon>Burkholderiales</taxon>
        <taxon>Sphaerotilaceae</taxon>
        <taxon>Roseateles</taxon>
    </lineage>
</organism>
<reference evidence="2" key="1">
    <citation type="submission" date="2022-10" db="EMBL/GenBank/DDBJ databases">
        <title>Characterization and whole genome sequencing of a new Roseateles species, isolated from fresh water.</title>
        <authorList>
            <person name="Guliayeva D.Y."/>
            <person name="Akhremchuk A.E."/>
            <person name="Sikolenko M.A."/>
            <person name="Valentovich L.N."/>
            <person name="Sidarenka A.V."/>
        </authorList>
    </citation>
    <scope>NUCLEOTIDE SEQUENCE</scope>
    <source>
        <strain evidence="2">BIM B-1768</strain>
    </source>
</reference>
<feature type="region of interest" description="Disordered" evidence="1">
    <location>
        <begin position="1"/>
        <end position="20"/>
    </location>
</feature>